<sequence>PCNPLQSSTNLLLTSIDAEVRSGPCNGVDYHRSSLDLHLDSLQGNVTMRMFEDGQGEAIEVILGCAEANMSDCLDDGSQYVKASMNMVWLLAGFWTENACWIHDNDNVEAGLFVQKFRLVLRPKIELGDDLRPYLTFEADDTTVDDLNLEFAIGQDGAVGDPACGNDGCATWCTVTDWVTSVVEVMLETEFIASVIGDVVVDGVIGELTKDPIEISGELDLASLLPVGNARASPTGFLVSGDTESPTITGNSGNVGMNFDF</sequence>
<accession>A0A382YY91</accession>
<proteinExistence type="predicted"/>
<name>A0A382YY91_9ZZZZ</name>
<reference evidence="1" key="1">
    <citation type="submission" date="2018-05" db="EMBL/GenBank/DDBJ databases">
        <authorList>
            <person name="Lanie J.A."/>
            <person name="Ng W.-L."/>
            <person name="Kazmierczak K.M."/>
            <person name="Andrzejewski T.M."/>
            <person name="Davidsen T.M."/>
            <person name="Wayne K.J."/>
            <person name="Tettelin H."/>
            <person name="Glass J.I."/>
            <person name="Rusch D."/>
            <person name="Podicherti R."/>
            <person name="Tsui H.-C.T."/>
            <person name="Winkler M.E."/>
        </authorList>
    </citation>
    <scope>NUCLEOTIDE SEQUENCE</scope>
</reference>
<dbReference type="AlphaFoldDB" id="A0A382YY91"/>
<dbReference type="EMBL" id="UINC01179003">
    <property type="protein sequence ID" value="SVD87468.1"/>
    <property type="molecule type" value="Genomic_DNA"/>
</dbReference>
<gene>
    <name evidence="1" type="ORF">METZ01_LOCUS440322</name>
</gene>
<evidence type="ECO:0000313" key="1">
    <source>
        <dbReference type="EMBL" id="SVD87468.1"/>
    </source>
</evidence>
<feature type="non-terminal residue" evidence="1">
    <location>
        <position position="261"/>
    </location>
</feature>
<organism evidence="1">
    <name type="scientific">marine metagenome</name>
    <dbReference type="NCBI Taxonomy" id="408172"/>
    <lineage>
        <taxon>unclassified sequences</taxon>
        <taxon>metagenomes</taxon>
        <taxon>ecological metagenomes</taxon>
    </lineage>
</organism>
<protein>
    <submittedName>
        <fullName evidence="1">Uncharacterized protein</fullName>
    </submittedName>
</protein>
<feature type="non-terminal residue" evidence="1">
    <location>
        <position position="1"/>
    </location>
</feature>